<keyword evidence="3 6" id="KW-0812">Transmembrane</keyword>
<name>A0A5Q0GT43_SACSY</name>
<keyword evidence="9" id="KW-1185">Reference proteome</keyword>
<evidence type="ECO:0000256" key="3">
    <source>
        <dbReference type="ARBA" id="ARBA00022692"/>
    </source>
</evidence>
<dbReference type="PROSITE" id="PS51257">
    <property type="entry name" value="PROKAR_LIPOPROTEIN"/>
    <property type="match status" value="1"/>
</dbReference>
<dbReference type="AlphaFoldDB" id="A0A5Q0GT43"/>
<dbReference type="Proteomes" id="UP000325787">
    <property type="component" value="Chromosome"/>
</dbReference>
<keyword evidence="4 6" id="KW-1133">Transmembrane helix</keyword>
<evidence type="ECO:0000313" key="9">
    <source>
        <dbReference type="Proteomes" id="UP000325787"/>
    </source>
</evidence>
<dbReference type="InterPro" id="IPR002994">
    <property type="entry name" value="Surf1/Shy1"/>
</dbReference>
<gene>
    <name evidence="8" type="ORF">EKG83_04605</name>
</gene>
<protein>
    <recommendedName>
        <fullName evidence="6">SURF1-like protein</fullName>
    </recommendedName>
</protein>
<evidence type="ECO:0000256" key="7">
    <source>
        <dbReference type="SAM" id="MobiDB-lite"/>
    </source>
</evidence>
<dbReference type="CDD" id="cd06662">
    <property type="entry name" value="SURF1"/>
    <property type="match status" value="1"/>
</dbReference>
<feature type="transmembrane region" description="Helical" evidence="6">
    <location>
        <begin position="208"/>
        <end position="229"/>
    </location>
</feature>
<dbReference type="InterPro" id="IPR045214">
    <property type="entry name" value="Surf1/Surf4"/>
</dbReference>
<comment type="caution">
    <text evidence="6">Lacks conserved residue(s) required for the propagation of feature annotation.</text>
</comment>
<dbReference type="PANTHER" id="PTHR23427">
    <property type="entry name" value="SURFEIT LOCUS PROTEIN"/>
    <property type="match status" value="1"/>
</dbReference>
<dbReference type="EMBL" id="CP034550">
    <property type="protein sequence ID" value="QFZ16845.1"/>
    <property type="molecule type" value="Genomic_DNA"/>
</dbReference>
<evidence type="ECO:0000256" key="6">
    <source>
        <dbReference type="RuleBase" id="RU363076"/>
    </source>
</evidence>
<feature type="region of interest" description="Disordered" evidence="7">
    <location>
        <begin position="257"/>
        <end position="300"/>
    </location>
</feature>
<sequence>MRLKFLFRPGWLALTLAVWVFAGACFTLLAPWQFSRDAEREAQNDAVTTAVRTDPVPVESLLDRPNDEFEWRRVTLAGRYLPEGQAVARLRTVQGEAAFEVLTPFELAGGQVVLVDRGYVRPVNGIRVPDLAPVPTGDVTLVAWTRRGESDDRDAFDQDGRRQVYAINAAVVGRAAGLDIRPGYFQLTEGQPGVEGALPLPKLDAGPFFSYALQWIAFGVMALGGWLYFTVREARPGGALTDDRPVRRKSVAEMLAEDEARAEAADDAGAGAGAGGRTGVDAGVSDRAGDQAASRAAGGA</sequence>
<dbReference type="KEGG" id="ssyi:EKG83_04605"/>
<evidence type="ECO:0000256" key="5">
    <source>
        <dbReference type="ARBA" id="ARBA00023136"/>
    </source>
</evidence>
<evidence type="ECO:0000313" key="8">
    <source>
        <dbReference type="EMBL" id="QFZ16845.1"/>
    </source>
</evidence>
<evidence type="ECO:0000256" key="2">
    <source>
        <dbReference type="ARBA" id="ARBA00007165"/>
    </source>
</evidence>
<dbReference type="PROSITE" id="PS50895">
    <property type="entry name" value="SURF1"/>
    <property type="match status" value="1"/>
</dbReference>
<accession>A0A5Q0GT43</accession>
<dbReference type="RefSeq" id="WP_084716304.1">
    <property type="nucleotide sequence ID" value="NZ_CP034550.1"/>
</dbReference>
<dbReference type="Pfam" id="PF02104">
    <property type="entry name" value="SURF1"/>
    <property type="match status" value="1"/>
</dbReference>
<dbReference type="OrthoDB" id="9807214at2"/>
<keyword evidence="6" id="KW-1003">Cell membrane</keyword>
<organism evidence="8 9">
    <name type="scientific">Saccharothrix syringae</name>
    <name type="common">Nocardiopsis syringae</name>
    <dbReference type="NCBI Taxonomy" id="103733"/>
    <lineage>
        <taxon>Bacteria</taxon>
        <taxon>Bacillati</taxon>
        <taxon>Actinomycetota</taxon>
        <taxon>Actinomycetes</taxon>
        <taxon>Pseudonocardiales</taxon>
        <taxon>Pseudonocardiaceae</taxon>
        <taxon>Saccharothrix</taxon>
    </lineage>
</organism>
<comment type="similarity">
    <text evidence="2 6">Belongs to the SURF1 family.</text>
</comment>
<proteinExistence type="inferred from homology"/>
<evidence type="ECO:0000256" key="1">
    <source>
        <dbReference type="ARBA" id="ARBA00004370"/>
    </source>
</evidence>
<keyword evidence="5 6" id="KW-0472">Membrane</keyword>
<evidence type="ECO:0000256" key="4">
    <source>
        <dbReference type="ARBA" id="ARBA00022989"/>
    </source>
</evidence>
<comment type="subcellular location">
    <subcellularLocation>
        <location evidence="6">Cell membrane</location>
        <topology evidence="6">Multi-pass membrane protein</topology>
    </subcellularLocation>
    <subcellularLocation>
        <location evidence="1">Membrane</location>
    </subcellularLocation>
</comment>
<dbReference type="PANTHER" id="PTHR23427:SF2">
    <property type="entry name" value="SURFEIT LOCUS PROTEIN 1"/>
    <property type="match status" value="1"/>
</dbReference>
<reference evidence="9" key="1">
    <citation type="journal article" date="2021" name="Curr. Microbiol.">
        <title>Complete genome of nocamycin-producing strain Saccharothrix syringae NRRL B-16468 reveals the biosynthetic potential for secondary metabolites.</title>
        <authorList>
            <person name="Mo X."/>
            <person name="Yang S."/>
        </authorList>
    </citation>
    <scope>NUCLEOTIDE SEQUENCE [LARGE SCALE GENOMIC DNA]</scope>
    <source>
        <strain evidence="9">ATCC 51364 / DSM 43886 / JCM 6844 / KCTC 9398 / NBRC 14523 / NRRL B-16468 / INA 2240</strain>
    </source>
</reference>
<dbReference type="GO" id="GO:0005886">
    <property type="term" value="C:plasma membrane"/>
    <property type="evidence" value="ECO:0007669"/>
    <property type="project" value="UniProtKB-SubCell"/>
</dbReference>